<proteinExistence type="inferred from homology"/>
<evidence type="ECO:0000256" key="1">
    <source>
        <dbReference type="ARBA" id="ARBA00008005"/>
    </source>
</evidence>
<dbReference type="AlphaFoldDB" id="A5ZPZ2"/>
<name>A5ZPZ2_9FIRM</name>
<reference evidence="5 6" key="2">
    <citation type="submission" date="2007-04" db="EMBL/GenBank/DDBJ databases">
        <title>Draft genome sequence of Ruminococcus obeum (ATCC 29174).</title>
        <authorList>
            <person name="Sudarsanam P."/>
            <person name="Ley R."/>
            <person name="Guruge J."/>
            <person name="Turnbaugh P.J."/>
            <person name="Mahowald M."/>
            <person name="Liep D."/>
            <person name="Gordon J."/>
        </authorList>
    </citation>
    <scope>NUCLEOTIDE SEQUENCE [LARGE SCALE GENOMIC DNA]</scope>
    <source>
        <strain evidence="5 6">ATCC 29174</strain>
    </source>
</reference>
<organism evidence="5 6">
    <name type="scientific">Blautia obeum ATCC 29174</name>
    <dbReference type="NCBI Taxonomy" id="411459"/>
    <lineage>
        <taxon>Bacteria</taxon>
        <taxon>Bacillati</taxon>
        <taxon>Bacillota</taxon>
        <taxon>Clostridia</taxon>
        <taxon>Lachnospirales</taxon>
        <taxon>Lachnospiraceae</taxon>
        <taxon>Blautia</taxon>
    </lineage>
</organism>
<evidence type="ECO:0000259" key="3">
    <source>
        <dbReference type="Pfam" id="PF17481"/>
    </source>
</evidence>
<sequence length="448" mass="47895">MAGGTFKLSQPKVRPGVYANLKNGRQPTASGSARGTASIPLIGYDWGPRGKWIIISADSPDGHVAELGRSIYDETNSSMIMLQLLLLNAATVYVYIPDGGAAAKKTITVGSGSLTVTAKYKGTLGNTVKIVSVANPVDGFDVSVVINGSEVELFEGIKTMDELRGVSEYVDFSGTGDMAAFASATLEGGTDTVDGSGNSGISDFLDKSEKVRFNCMCFPSTESSLQTALLTKIKYIRESIGWKCQAVAPNFAADYEGIINLVNSFLYGDRSLTTAEACAWLAGATAGADYVTSLTYAQVTNATSVVGEMNNEASIAAIEAGQTFFSVDDEGNVILEYDINSKVHIDSETPQDIKKNRPLRVYDSFENDCLITFRPGKFDNDEDGWAVVEGLGRSMLQNYSDDGALTNVVLDEDFLVDTGRSVGDSMYLNIGLQAVDSAEKFYISIVAR</sequence>
<dbReference type="Pfam" id="PF17482">
    <property type="entry name" value="Phage_sheath_1C"/>
    <property type="match status" value="1"/>
</dbReference>
<comment type="similarity">
    <text evidence="1">Belongs to the myoviridae tail sheath protein family.</text>
</comment>
<dbReference type="Proteomes" id="UP000006002">
    <property type="component" value="Unassembled WGS sequence"/>
</dbReference>
<dbReference type="Pfam" id="PF17481">
    <property type="entry name" value="Phage_sheath_domII"/>
    <property type="match status" value="1"/>
</dbReference>
<evidence type="ECO:0000259" key="4">
    <source>
        <dbReference type="Pfam" id="PF17482"/>
    </source>
</evidence>
<feature type="domain" description="Phage tail sheath protein-like beta-sandwich" evidence="3">
    <location>
        <begin position="99"/>
        <end position="191"/>
    </location>
</feature>
<dbReference type="Gene3D" id="3.40.50.11790">
    <property type="match status" value="1"/>
</dbReference>
<evidence type="ECO:0000259" key="2">
    <source>
        <dbReference type="Pfam" id="PF04984"/>
    </source>
</evidence>
<dbReference type="Gene3D" id="3.30.1490.360">
    <property type="match status" value="1"/>
</dbReference>
<reference evidence="5 6" key="1">
    <citation type="submission" date="2007-03" db="EMBL/GenBank/DDBJ databases">
        <authorList>
            <person name="Fulton L."/>
            <person name="Clifton S."/>
            <person name="Fulton B."/>
            <person name="Xu J."/>
            <person name="Minx P."/>
            <person name="Pepin K.H."/>
            <person name="Johnson M."/>
            <person name="Thiruvilangam P."/>
            <person name="Bhonagiri V."/>
            <person name="Nash W.E."/>
            <person name="Mardis E.R."/>
            <person name="Wilson R.K."/>
        </authorList>
    </citation>
    <scope>NUCLEOTIDE SEQUENCE [LARGE SCALE GENOMIC DNA]</scope>
    <source>
        <strain evidence="5 6">ATCC 29174</strain>
    </source>
</reference>
<feature type="domain" description="Tail sheath protein C-terminal" evidence="4">
    <location>
        <begin position="348"/>
        <end position="447"/>
    </location>
</feature>
<dbReference type="eggNOG" id="ENOG502Z8I6">
    <property type="taxonomic scope" value="Bacteria"/>
</dbReference>
<dbReference type="EMBL" id="AAVO02000003">
    <property type="protein sequence ID" value="EDM88156.1"/>
    <property type="molecule type" value="Genomic_DNA"/>
</dbReference>
<evidence type="ECO:0008006" key="7">
    <source>
        <dbReference type="Google" id="ProtNLM"/>
    </source>
</evidence>
<dbReference type="HOGENOM" id="CLU_049440_0_0_9"/>
<evidence type="ECO:0000313" key="6">
    <source>
        <dbReference type="Proteomes" id="UP000006002"/>
    </source>
</evidence>
<dbReference type="InterPro" id="IPR035326">
    <property type="entry name" value="Beta_sandwich_Seath"/>
</dbReference>
<dbReference type="InterPro" id="IPR020287">
    <property type="entry name" value="Tail_sheath_C"/>
</dbReference>
<protein>
    <recommendedName>
        <fullName evidence="7">Phage tail sheath protein</fullName>
    </recommendedName>
</protein>
<dbReference type="Gene3D" id="2.60.40.4290">
    <property type="match status" value="1"/>
</dbReference>
<comment type="caution">
    <text evidence="5">The sequence shown here is derived from an EMBL/GenBank/DDBJ whole genome shotgun (WGS) entry which is preliminary data.</text>
</comment>
<dbReference type="GeneID" id="79804333"/>
<accession>A5ZPZ2</accession>
<dbReference type="Gene3D" id="3.30.1370.220">
    <property type="match status" value="1"/>
</dbReference>
<dbReference type="RefSeq" id="WP_005424394.1">
    <property type="nucleotide sequence ID" value="NZ_CP102265.1"/>
</dbReference>
<dbReference type="Pfam" id="PF04984">
    <property type="entry name" value="Phage_sheath_1"/>
    <property type="match status" value="1"/>
</dbReference>
<feature type="domain" description="Tail sheath protein subtilisin-like" evidence="2">
    <location>
        <begin position="195"/>
        <end position="341"/>
    </location>
</feature>
<gene>
    <name evidence="5" type="ORF">RUMOBE_01062</name>
</gene>
<evidence type="ECO:0000313" key="5">
    <source>
        <dbReference type="EMBL" id="EDM88156.1"/>
    </source>
</evidence>
<dbReference type="InterPro" id="IPR035089">
    <property type="entry name" value="Phage_sheath_subtilisin"/>
</dbReference>
<dbReference type="Gene3D" id="3.30.360.90">
    <property type="match status" value="1"/>
</dbReference>